<reference evidence="2 3" key="1">
    <citation type="journal article" date="2019" name="Sci. Rep.">
        <title>A high-quality genome of Eragrostis curvula grass provides insights into Poaceae evolution and supports new strategies to enhance forage quality.</title>
        <authorList>
            <person name="Carballo J."/>
            <person name="Santos B.A.C.M."/>
            <person name="Zappacosta D."/>
            <person name="Garbus I."/>
            <person name="Selva J.P."/>
            <person name="Gallo C.A."/>
            <person name="Diaz A."/>
            <person name="Albertini E."/>
            <person name="Caccamo M."/>
            <person name="Echenique V."/>
        </authorList>
    </citation>
    <scope>NUCLEOTIDE SEQUENCE [LARGE SCALE GENOMIC DNA]</scope>
    <source>
        <strain evidence="3">cv. Victoria</strain>
        <tissue evidence="2">Leaf</tissue>
    </source>
</reference>
<accession>A0A5J9UG97</accession>
<protein>
    <submittedName>
        <fullName evidence="2">Uncharacterized protein</fullName>
    </submittedName>
</protein>
<evidence type="ECO:0000313" key="2">
    <source>
        <dbReference type="EMBL" id="TVU22454.1"/>
    </source>
</evidence>
<evidence type="ECO:0000313" key="3">
    <source>
        <dbReference type="Proteomes" id="UP000324897"/>
    </source>
</evidence>
<evidence type="ECO:0000256" key="1">
    <source>
        <dbReference type="SAM" id="MobiDB-lite"/>
    </source>
</evidence>
<comment type="caution">
    <text evidence="2">The sequence shown here is derived from an EMBL/GenBank/DDBJ whole genome shotgun (WGS) entry which is preliminary data.</text>
</comment>
<dbReference type="Proteomes" id="UP000324897">
    <property type="component" value="Unassembled WGS sequence"/>
</dbReference>
<feature type="compositionally biased region" description="Basic and acidic residues" evidence="1">
    <location>
        <begin position="80"/>
        <end position="91"/>
    </location>
</feature>
<feature type="non-terminal residue" evidence="2">
    <location>
        <position position="1"/>
    </location>
</feature>
<dbReference type="Gramene" id="TVU22454">
    <property type="protein sequence ID" value="TVU22454"/>
    <property type="gene ID" value="EJB05_32151"/>
</dbReference>
<sequence>MPSIISHHTDVAQYDTGFQEPTCARRLCSRKTTCSNSDGDDAFRVHTTAITTIDRDHVFRIQASTITTKRPRPRVLHPGVDNHNHDHVFRI</sequence>
<feature type="region of interest" description="Disordered" evidence="1">
    <location>
        <begin position="72"/>
        <end position="91"/>
    </location>
</feature>
<dbReference type="AlphaFoldDB" id="A0A5J9UG97"/>
<keyword evidence="3" id="KW-1185">Reference proteome</keyword>
<name>A0A5J9UG97_9POAL</name>
<proteinExistence type="predicted"/>
<organism evidence="2 3">
    <name type="scientific">Eragrostis curvula</name>
    <name type="common">weeping love grass</name>
    <dbReference type="NCBI Taxonomy" id="38414"/>
    <lineage>
        <taxon>Eukaryota</taxon>
        <taxon>Viridiplantae</taxon>
        <taxon>Streptophyta</taxon>
        <taxon>Embryophyta</taxon>
        <taxon>Tracheophyta</taxon>
        <taxon>Spermatophyta</taxon>
        <taxon>Magnoliopsida</taxon>
        <taxon>Liliopsida</taxon>
        <taxon>Poales</taxon>
        <taxon>Poaceae</taxon>
        <taxon>PACMAD clade</taxon>
        <taxon>Chloridoideae</taxon>
        <taxon>Eragrostideae</taxon>
        <taxon>Eragrostidinae</taxon>
        <taxon>Eragrostis</taxon>
    </lineage>
</organism>
<dbReference type="EMBL" id="RWGY01000026">
    <property type="protein sequence ID" value="TVU22454.1"/>
    <property type="molecule type" value="Genomic_DNA"/>
</dbReference>
<gene>
    <name evidence="2" type="ORF">EJB05_32151</name>
</gene>